<evidence type="ECO:0000313" key="3">
    <source>
        <dbReference type="Proteomes" id="UP000195766"/>
    </source>
</evidence>
<sequence>MRKLKLDGAIWIIGAIFVGWTLVVVALTTADLLLPQSWRFAAAPLDFGNTGTFGDSFGVLSALMASVAGYFAYRTYRSSQAELADSRKRSGEPTFLNLLERRFTLIEHVAKGKLTGVAAVANICSGIRQGVQHGDSQQKMFKDYTRDARGLRNLFRYTYHIIRFAEGLFGFDPKAMGADKRKNGAYLYVRLLRAQLSDDDLLLIALNALHDPDGAEFKVLLDRYGLLDNMRVDDRTMFGFDKAFTGDEFGLPG</sequence>
<dbReference type="EMBL" id="FUIE01000011">
    <property type="protein sequence ID" value="SJM48232.1"/>
    <property type="molecule type" value="Genomic_DNA"/>
</dbReference>
<dbReference type="InterPro" id="IPR031709">
    <property type="entry name" value="PutAbiC"/>
</dbReference>
<gene>
    <name evidence="2" type="ORF">FM111_01285</name>
</gene>
<feature type="transmembrane region" description="Helical" evidence="1">
    <location>
        <begin position="53"/>
        <end position="73"/>
    </location>
</feature>
<keyword evidence="1" id="KW-0472">Membrane</keyword>
<protein>
    <recommendedName>
        <fullName evidence="4">Phage abortive infection protein</fullName>
    </recommendedName>
</protein>
<proteinExistence type="predicted"/>
<keyword evidence="1" id="KW-0812">Transmembrane</keyword>
<dbReference type="Proteomes" id="UP000195766">
    <property type="component" value="Unassembled WGS sequence"/>
</dbReference>
<dbReference type="Pfam" id="PF16872">
    <property type="entry name" value="putAbiC"/>
    <property type="match status" value="1"/>
</dbReference>
<evidence type="ECO:0000313" key="2">
    <source>
        <dbReference type="EMBL" id="SJM48232.1"/>
    </source>
</evidence>
<evidence type="ECO:0008006" key="4">
    <source>
        <dbReference type="Google" id="ProtNLM"/>
    </source>
</evidence>
<accession>A0A1R4EX82</accession>
<evidence type="ECO:0000256" key="1">
    <source>
        <dbReference type="SAM" id="Phobius"/>
    </source>
</evidence>
<dbReference type="OrthoDB" id="6678638at2"/>
<name>A0A1R4EX82_BREDI</name>
<keyword evidence="1" id="KW-1133">Transmembrane helix</keyword>
<dbReference type="RefSeq" id="WP_087138938.1">
    <property type="nucleotide sequence ID" value="NZ_FUIE01000011.1"/>
</dbReference>
<reference evidence="2 3" key="1">
    <citation type="submission" date="2017-02" db="EMBL/GenBank/DDBJ databases">
        <authorList>
            <person name="Peterson S.W."/>
        </authorList>
    </citation>
    <scope>NUCLEOTIDE SEQUENCE [LARGE SCALE GENOMIC DNA]</scope>
    <source>
        <strain evidence="2 3">3F5N</strain>
    </source>
</reference>
<feature type="transmembrane region" description="Helical" evidence="1">
    <location>
        <begin position="9"/>
        <end position="33"/>
    </location>
</feature>
<organism evidence="2 3">
    <name type="scientific">Brevundimonas diminuta 3F5N</name>
    <dbReference type="NCBI Taxonomy" id="1255603"/>
    <lineage>
        <taxon>Bacteria</taxon>
        <taxon>Pseudomonadati</taxon>
        <taxon>Pseudomonadota</taxon>
        <taxon>Alphaproteobacteria</taxon>
        <taxon>Caulobacterales</taxon>
        <taxon>Caulobacteraceae</taxon>
        <taxon>Brevundimonas</taxon>
    </lineage>
</organism>
<dbReference type="AlphaFoldDB" id="A0A1R4EX82"/>